<protein>
    <submittedName>
        <fullName evidence="12">TonB family protein</fullName>
    </submittedName>
</protein>
<dbReference type="PROSITE" id="PS52015">
    <property type="entry name" value="TONB_CTD"/>
    <property type="match status" value="1"/>
</dbReference>
<dbReference type="Gene3D" id="3.30.1150.10">
    <property type="match status" value="1"/>
</dbReference>
<reference evidence="12 13" key="1">
    <citation type="submission" date="2022-08" db="EMBL/GenBank/DDBJ databases">
        <title>Reclassification of Massilia species as members of the genera Telluria, Duganella, Pseudoduganella, Mokoshia gen. nov. and Zemynaea gen. nov. using orthogonal and non-orthogonal genome-based approaches.</title>
        <authorList>
            <person name="Bowman J.P."/>
        </authorList>
    </citation>
    <scope>NUCLEOTIDE SEQUENCE [LARGE SCALE GENOMIC DNA]</scope>
    <source>
        <strain evidence="12 13">JCM 31316</strain>
    </source>
</reference>
<organism evidence="12 13">
    <name type="scientific">Massilia pinisoli</name>
    <dbReference type="NCBI Taxonomy" id="1772194"/>
    <lineage>
        <taxon>Bacteria</taxon>
        <taxon>Pseudomonadati</taxon>
        <taxon>Pseudomonadota</taxon>
        <taxon>Betaproteobacteria</taxon>
        <taxon>Burkholderiales</taxon>
        <taxon>Oxalobacteraceae</taxon>
        <taxon>Telluria group</taxon>
        <taxon>Massilia</taxon>
    </lineage>
</organism>
<feature type="signal peptide" evidence="10">
    <location>
        <begin position="1"/>
        <end position="23"/>
    </location>
</feature>
<evidence type="ECO:0000256" key="10">
    <source>
        <dbReference type="SAM" id="SignalP"/>
    </source>
</evidence>
<evidence type="ECO:0000256" key="8">
    <source>
        <dbReference type="ARBA" id="ARBA00022989"/>
    </source>
</evidence>
<dbReference type="InterPro" id="IPR037682">
    <property type="entry name" value="TonB_C"/>
</dbReference>
<dbReference type="NCBIfam" id="TIGR01352">
    <property type="entry name" value="tonB_Cterm"/>
    <property type="match status" value="1"/>
</dbReference>
<comment type="caution">
    <text evidence="12">The sequence shown here is derived from an EMBL/GenBank/DDBJ whole genome shotgun (WGS) entry which is preliminary data.</text>
</comment>
<evidence type="ECO:0000256" key="3">
    <source>
        <dbReference type="ARBA" id="ARBA00022448"/>
    </source>
</evidence>
<name>A0ABT1ZKS4_9BURK</name>
<feature type="chain" id="PRO_5046506554" evidence="10">
    <location>
        <begin position="24"/>
        <end position="114"/>
    </location>
</feature>
<dbReference type="Proteomes" id="UP001204151">
    <property type="component" value="Unassembled WGS sequence"/>
</dbReference>
<keyword evidence="8" id="KW-1133">Transmembrane helix</keyword>
<dbReference type="SUPFAM" id="SSF74653">
    <property type="entry name" value="TolA/TonB C-terminal domain"/>
    <property type="match status" value="1"/>
</dbReference>
<keyword evidence="10" id="KW-0732">Signal</keyword>
<evidence type="ECO:0000259" key="11">
    <source>
        <dbReference type="PROSITE" id="PS52015"/>
    </source>
</evidence>
<evidence type="ECO:0000256" key="4">
    <source>
        <dbReference type="ARBA" id="ARBA00022475"/>
    </source>
</evidence>
<feature type="domain" description="TonB C-terminal" evidence="11">
    <location>
        <begin position="25"/>
        <end position="114"/>
    </location>
</feature>
<dbReference type="PANTHER" id="PTHR33446">
    <property type="entry name" value="PROTEIN TONB-RELATED"/>
    <property type="match status" value="1"/>
</dbReference>
<evidence type="ECO:0000256" key="5">
    <source>
        <dbReference type="ARBA" id="ARBA00022519"/>
    </source>
</evidence>
<keyword evidence="6" id="KW-0812">Transmembrane</keyword>
<accession>A0ABT1ZKS4</accession>
<dbReference type="PANTHER" id="PTHR33446:SF2">
    <property type="entry name" value="PROTEIN TONB"/>
    <property type="match status" value="1"/>
</dbReference>
<keyword evidence="7" id="KW-0653">Protein transport</keyword>
<comment type="subcellular location">
    <subcellularLocation>
        <location evidence="1">Cell inner membrane</location>
        <topology evidence="1">Single-pass membrane protein</topology>
        <orientation evidence="1">Periplasmic side</orientation>
    </subcellularLocation>
</comment>
<comment type="similarity">
    <text evidence="2">Belongs to the TonB family.</text>
</comment>
<dbReference type="InterPro" id="IPR006260">
    <property type="entry name" value="TonB/TolA_C"/>
</dbReference>
<dbReference type="InterPro" id="IPR051045">
    <property type="entry name" value="TonB-dependent_transducer"/>
</dbReference>
<evidence type="ECO:0000313" key="13">
    <source>
        <dbReference type="Proteomes" id="UP001204151"/>
    </source>
</evidence>
<dbReference type="Pfam" id="PF03544">
    <property type="entry name" value="TonB_C"/>
    <property type="match status" value="1"/>
</dbReference>
<gene>
    <name evidence="12" type="ORF">NX784_02820</name>
</gene>
<dbReference type="RefSeq" id="WP_258815182.1">
    <property type="nucleotide sequence ID" value="NZ_JANUGW010000002.1"/>
</dbReference>
<keyword evidence="4" id="KW-1003">Cell membrane</keyword>
<keyword evidence="9" id="KW-0472">Membrane</keyword>
<proteinExistence type="inferred from homology"/>
<dbReference type="EMBL" id="JANUGW010000002">
    <property type="protein sequence ID" value="MCS0580513.1"/>
    <property type="molecule type" value="Genomic_DNA"/>
</dbReference>
<evidence type="ECO:0000313" key="12">
    <source>
        <dbReference type="EMBL" id="MCS0580513.1"/>
    </source>
</evidence>
<evidence type="ECO:0000256" key="6">
    <source>
        <dbReference type="ARBA" id="ARBA00022692"/>
    </source>
</evidence>
<evidence type="ECO:0000256" key="9">
    <source>
        <dbReference type="ARBA" id="ARBA00023136"/>
    </source>
</evidence>
<evidence type="ECO:0000256" key="2">
    <source>
        <dbReference type="ARBA" id="ARBA00006555"/>
    </source>
</evidence>
<evidence type="ECO:0000256" key="7">
    <source>
        <dbReference type="ARBA" id="ARBA00022927"/>
    </source>
</evidence>
<sequence>MNAKLRIAAVATALSLTTFAAHAAEPVTSSRSARCAAPYYPASWQDDGIQGRVRVAVLVGADGSVQDAKVVESSGYRTLDRASLRAGYHCTFAAPKAGDSAAVWTTVQYKWVSN</sequence>
<keyword evidence="13" id="KW-1185">Reference proteome</keyword>
<keyword evidence="5" id="KW-0997">Cell inner membrane</keyword>
<keyword evidence="3" id="KW-0813">Transport</keyword>
<evidence type="ECO:0000256" key="1">
    <source>
        <dbReference type="ARBA" id="ARBA00004383"/>
    </source>
</evidence>